<evidence type="ECO:0000256" key="12">
    <source>
        <dbReference type="ARBA" id="ARBA00048017"/>
    </source>
</evidence>
<dbReference type="GO" id="GO:0045944">
    <property type="term" value="P:positive regulation of transcription by RNA polymerase II"/>
    <property type="evidence" value="ECO:0007669"/>
    <property type="project" value="TreeGrafter"/>
</dbReference>
<keyword evidence="4 14" id="KW-0479">Metal-binding</keyword>
<keyword evidence="19" id="KW-1185">Reference proteome</keyword>
<dbReference type="GO" id="GO:0004402">
    <property type="term" value="F:histone acetyltransferase activity"/>
    <property type="evidence" value="ECO:0007669"/>
    <property type="project" value="InterPro"/>
</dbReference>
<keyword evidence="10" id="KW-0804">Transcription</keyword>
<dbReference type="GO" id="GO:0000123">
    <property type="term" value="C:histone acetyltransferase complex"/>
    <property type="evidence" value="ECO:0007669"/>
    <property type="project" value="TreeGrafter"/>
</dbReference>
<dbReference type="SMART" id="SM00551">
    <property type="entry name" value="ZnF_TAZ"/>
    <property type="match status" value="1"/>
</dbReference>
<dbReference type="EMBL" id="JACMRX010000004">
    <property type="protein sequence ID" value="KAF7990470.1"/>
    <property type="molecule type" value="Genomic_DNA"/>
</dbReference>
<evidence type="ECO:0000313" key="19">
    <source>
        <dbReference type="Proteomes" id="UP000639338"/>
    </source>
</evidence>
<comment type="subcellular location">
    <subcellularLocation>
        <location evidence="1">Nucleus</location>
    </subcellularLocation>
</comment>
<dbReference type="InterPro" id="IPR036427">
    <property type="entry name" value="Bromodomain-like_sf"/>
</dbReference>
<proteinExistence type="predicted"/>
<evidence type="ECO:0000256" key="4">
    <source>
        <dbReference type="ARBA" id="ARBA00022723"/>
    </source>
</evidence>
<dbReference type="InterPro" id="IPR000197">
    <property type="entry name" value="Znf_TAZ"/>
</dbReference>
<evidence type="ECO:0000256" key="9">
    <source>
        <dbReference type="ARBA" id="ARBA00023117"/>
    </source>
</evidence>
<evidence type="ECO:0000256" key="7">
    <source>
        <dbReference type="ARBA" id="ARBA00022853"/>
    </source>
</evidence>
<reference evidence="18 19" key="1">
    <citation type="submission" date="2020-08" db="EMBL/GenBank/DDBJ databases">
        <title>Aphidius gifuensis genome sequencing and assembly.</title>
        <authorList>
            <person name="Du Z."/>
        </authorList>
    </citation>
    <scope>NUCLEOTIDE SEQUENCE [LARGE SCALE GENOMIC DNA]</scope>
    <source>
        <strain evidence="18">YNYX2018</strain>
        <tissue evidence="18">Adults</tissue>
    </source>
</reference>
<feature type="domain" description="Bromo" evidence="16">
    <location>
        <begin position="155"/>
        <end position="227"/>
    </location>
</feature>
<dbReference type="PANTHER" id="PTHR13808">
    <property type="entry name" value="CBP/P300-RELATED"/>
    <property type="match status" value="1"/>
</dbReference>
<dbReference type="GO" id="GO:0005634">
    <property type="term" value="C:nucleus"/>
    <property type="evidence" value="ECO:0007669"/>
    <property type="project" value="UniProtKB-SubCell"/>
</dbReference>
<evidence type="ECO:0000256" key="5">
    <source>
        <dbReference type="ARBA" id="ARBA00022771"/>
    </source>
</evidence>
<dbReference type="PRINTS" id="PR00503">
    <property type="entry name" value="BROMODOMAIN"/>
</dbReference>
<dbReference type="SUPFAM" id="SSF47370">
    <property type="entry name" value="Bromodomain"/>
    <property type="match status" value="1"/>
</dbReference>
<evidence type="ECO:0000259" key="17">
    <source>
        <dbReference type="PROSITE" id="PS50134"/>
    </source>
</evidence>
<evidence type="ECO:0000256" key="11">
    <source>
        <dbReference type="ARBA" id="ARBA00023242"/>
    </source>
</evidence>
<dbReference type="PROSITE" id="PS50014">
    <property type="entry name" value="BROMODOMAIN_2"/>
    <property type="match status" value="1"/>
</dbReference>
<dbReference type="OrthoDB" id="784962at2759"/>
<dbReference type="GO" id="GO:0008270">
    <property type="term" value="F:zinc ion binding"/>
    <property type="evidence" value="ECO:0007669"/>
    <property type="project" value="UniProtKB-KW"/>
</dbReference>
<keyword evidence="11" id="KW-0539">Nucleus</keyword>
<feature type="domain" description="TAZ-type" evidence="17">
    <location>
        <begin position="39"/>
        <end position="127"/>
    </location>
</feature>
<evidence type="ECO:0000256" key="15">
    <source>
        <dbReference type="SAM" id="MobiDB-lite"/>
    </source>
</evidence>
<dbReference type="Proteomes" id="UP000639338">
    <property type="component" value="Unassembled WGS sequence"/>
</dbReference>
<dbReference type="AlphaFoldDB" id="A0A835CRQ6"/>
<dbReference type="SMART" id="SM00297">
    <property type="entry name" value="BROMO"/>
    <property type="match status" value="1"/>
</dbReference>
<dbReference type="CDD" id="cd05495">
    <property type="entry name" value="Bromo_cbp_like"/>
    <property type="match status" value="1"/>
</dbReference>
<feature type="zinc finger region" description="TAZ-type" evidence="14">
    <location>
        <begin position="39"/>
        <end position="127"/>
    </location>
</feature>
<keyword evidence="8" id="KW-0805">Transcription regulation</keyword>
<evidence type="ECO:0000256" key="10">
    <source>
        <dbReference type="ARBA" id="ARBA00023163"/>
    </source>
</evidence>
<keyword evidence="7" id="KW-0156">Chromatin regulator</keyword>
<sequence>MTPQIPTPSSAQPQFGAPTGGQPGLQQATQGQTSGQPADQEHRKLVRQQLVLLLHAHKCQIRERSATNGESWRCTLPHCKTMKNVLTHMTTCEDGKECSMPHCSSSRQIITHWKQCLNTDCPVCLPLKTALTHLNAKTAGGLRQALMPSFEKLYRLVPESLPFRQPVDPQALGIPDYFDIVKKPMDLSTIKKKLDAGKYRAPSEYFHDVWLMFDNAWLYNNKTSRVYKHCTKLSEVFTEIIGPVMESYSYRHEKTEQS</sequence>
<keyword evidence="9 13" id="KW-0103">Bromodomain</keyword>
<evidence type="ECO:0000256" key="2">
    <source>
        <dbReference type="ARBA" id="ARBA00013184"/>
    </source>
</evidence>
<dbReference type="Gene3D" id="1.20.1020.10">
    <property type="entry name" value="TAZ domain"/>
    <property type="match status" value="1"/>
</dbReference>
<keyword evidence="6 14" id="KW-0862">Zinc</keyword>
<name>A0A835CRQ6_APHGI</name>
<evidence type="ECO:0000256" key="13">
    <source>
        <dbReference type="PROSITE-ProRule" id="PRU00035"/>
    </source>
</evidence>
<evidence type="ECO:0000256" key="6">
    <source>
        <dbReference type="ARBA" id="ARBA00022833"/>
    </source>
</evidence>
<keyword evidence="3" id="KW-0808">Transferase</keyword>
<evidence type="ECO:0000259" key="16">
    <source>
        <dbReference type="PROSITE" id="PS50014"/>
    </source>
</evidence>
<dbReference type="InterPro" id="IPR001487">
    <property type="entry name" value="Bromodomain"/>
</dbReference>
<dbReference type="Pfam" id="PF00439">
    <property type="entry name" value="Bromodomain"/>
    <property type="match status" value="1"/>
</dbReference>
<organism evidence="18 19">
    <name type="scientific">Aphidius gifuensis</name>
    <name type="common">Parasitoid wasp</name>
    <dbReference type="NCBI Taxonomy" id="684658"/>
    <lineage>
        <taxon>Eukaryota</taxon>
        <taxon>Metazoa</taxon>
        <taxon>Ecdysozoa</taxon>
        <taxon>Arthropoda</taxon>
        <taxon>Hexapoda</taxon>
        <taxon>Insecta</taxon>
        <taxon>Pterygota</taxon>
        <taxon>Neoptera</taxon>
        <taxon>Endopterygota</taxon>
        <taxon>Hymenoptera</taxon>
        <taxon>Apocrita</taxon>
        <taxon>Ichneumonoidea</taxon>
        <taxon>Braconidae</taxon>
        <taxon>Aphidiinae</taxon>
        <taxon>Aphidius</taxon>
    </lineage>
</organism>
<evidence type="ECO:0000256" key="8">
    <source>
        <dbReference type="ARBA" id="ARBA00023015"/>
    </source>
</evidence>
<dbReference type="InterPro" id="IPR013178">
    <property type="entry name" value="Histone_AcTrfase_Rtt109/CBP"/>
</dbReference>
<feature type="compositionally biased region" description="Polar residues" evidence="15">
    <location>
        <begin position="1"/>
        <end position="13"/>
    </location>
</feature>
<feature type="region of interest" description="Disordered" evidence="15">
    <location>
        <begin position="1"/>
        <end position="40"/>
    </location>
</feature>
<gene>
    <name evidence="18" type="ORF">HCN44_000275</name>
</gene>
<dbReference type="SUPFAM" id="SSF57933">
    <property type="entry name" value="TAZ domain"/>
    <property type="match status" value="1"/>
</dbReference>
<dbReference type="InterPro" id="IPR018359">
    <property type="entry name" value="Bromodomain_CS"/>
</dbReference>
<dbReference type="PROSITE" id="PS00633">
    <property type="entry name" value="BROMODOMAIN_1"/>
    <property type="match status" value="1"/>
</dbReference>
<keyword evidence="5 14" id="KW-0863">Zinc-finger</keyword>
<dbReference type="Gene3D" id="1.20.920.10">
    <property type="entry name" value="Bromodomain-like"/>
    <property type="match status" value="1"/>
</dbReference>
<evidence type="ECO:0000313" key="18">
    <source>
        <dbReference type="EMBL" id="KAF7990470.1"/>
    </source>
</evidence>
<dbReference type="GO" id="GO:0003713">
    <property type="term" value="F:transcription coactivator activity"/>
    <property type="evidence" value="ECO:0007669"/>
    <property type="project" value="TreeGrafter"/>
</dbReference>
<feature type="compositionally biased region" description="Polar residues" evidence="15">
    <location>
        <begin position="24"/>
        <end position="37"/>
    </location>
</feature>
<dbReference type="PROSITE" id="PS50134">
    <property type="entry name" value="ZF_TAZ"/>
    <property type="match status" value="1"/>
</dbReference>
<evidence type="ECO:0000256" key="3">
    <source>
        <dbReference type="ARBA" id="ARBA00022679"/>
    </source>
</evidence>
<accession>A0A835CRQ6</accession>
<dbReference type="PANTHER" id="PTHR13808:SF1">
    <property type="entry name" value="HISTONE ACETYLTRANSFERASE"/>
    <property type="match status" value="1"/>
</dbReference>
<protein>
    <recommendedName>
        <fullName evidence="2">histone acetyltransferase</fullName>
        <ecNumber evidence="2">2.3.1.48</ecNumber>
    </recommendedName>
</protein>
<dbReference type="Pfam" id="PF02135">
    <property type="entry name" value="zf-TAZ"/>
    <property type="match status" value="1"/>
</dbReference>
<dbReference type="GO" id="GO:0005667">
    <property type="term" value="C:transcription regulator complex"/>
    <property type="evidence" value="ECO:0007669"/>
    <property type="project" value="TreeGrafter"/>
</dbReference>
<evidence type="ECO:0000256" key="1">
    <source>
        <dbReference type="ARBA" id="ARBA00004123"/>
    </source>
</evidence>
<comment type="catalytic activity">
    <reaction evidence="12">
        <text>L-lysyl-[protein] + acetyl-CoA = N(6)-acetyl-L-lysyl-[protein] + CoA + H(+)</text>
        <dbReference type="Rhea" id="RHEA:45948"/>
        <dbReference type="Rhea" id="RHEA-COMP:9752"/>
        <dbReference type="Rhea" id="RHEA-COMP:10731"/>
        <dbReference type="ChEBI" id="CHEBI:15378"/>
        <dbReference type="ChEBI" id="CHEBI:29969"/>
        <dbReference type="ChEBI" id="CHEBI:57287"/>
        <dbReference type="ChEBI" id="CHEBI:57288"/>
        <dbReference type="ChEBI" id="CHEBI:61930"/>
        <dbReference type="EC" id="2.3.1.48"/>
    </reaction>
</comment>
<dbReference type="InterPro" id="IPR035898">
    <property type="entry name" value="TAZ_dom_sf"/>
</dbReference>
<comment type="caution">
    <text evidence="18">The sequence shown here is derived from an EMBL/GenBank/DDBJ whole genome shotgun (WGS) entry which is preliminary data.</text>
</comment>
<dbReference type="EC" id="2.3.1.48" evidence="2"/>
<evidence type="ECO:0000256" key="14">
    <source>
        <dbReference type="PROSITE-ProRule" id="PRU00203"/>
    </source>
</evidence>
<dbReference type="GO" id="GO:0031490">
    <property type="term" value="F:chromatin DNA binding"/>
    <property type="evidence" value="ECO:0007669"/>
    <property type="project" value="TreeGrafter"/>
</dbReference>